<gene>
    <name evidence="5" type="ORF">GCM10010170_014110</name>
</gene>
<comment type="caution">
    <text evidence="5">The sequence shown here is derived from an EMBL/GenBank/DDBJ whole genome shotgun (WGS) entry which is preliminary data.</text>
</comment>
<sequence>MGRLDSQREYWDTAGTTKTFGYPLEIGWLDQVPRDAPVLDYGCGYGRLTAELTGQGLTAVEGVDVSPALVGRARDEHPGLRFAVLDDPPHLAHPDGSFAAALLFAVLTCVPGDDAQRGLVAELRRVLRPGGLLYVSDLPLQDDERNRERYDRFAGRHGTYGVFETDDGAVLRHHTAEWLRALFEGFDTVRERELDARTMNGRPVRAVQLLLRKRVAA</sequence>
<feature type="domain" description="Methyltransferase type 11" evidence="4">
    <location>
        <begin position="39"/>
        <end position="135"/>
    </location>
</feature>
<dbReference type="Proteomes" id="UP001501444">
    <property type="component" value="Unassembled WGS sequence"/>
</dbReference>
<keyword evidence="2" id="KW-0808">Transferase</keyword>
<evidence type="ECO:0000256" key="2">
    <source>
        <dbReference type="ARBA" id="ARBA00022679"/>
    </source>
</evidence>
<evidence type="ECO:0000256" key="3">
    <source>
        <dbReference type="ARBA" id="ARBA00022691"/>
    </source>
</evidence>
<evidence type="ECO:0000256" key="1">
    <source>
        <dbReference type="ARBA" id="ARBA00022603"/>
    </source>
</evidence>
<dbReference type="RefSeq" id="WP_344611425.1">
    <property type="nucleotide sequence ID" value="NZ_BAAARV010000015.1"/>
</dbReference>
<evidence type="ECO:0000313" key="6">
    <source>
        <dbReference type="Proteomes" id="UP001501444"/>
    </source>
</evidence>
<protein>
    <recommendedName>
        <fullName evidence="4">Methyltransferase type 11 domain-containing protein</fullName>
    </recommendedName>
</protein>
<reference evidence="6" key="1">
    <citation type="journal article" date="2019" name="Int. J. Syst. Evol. Microbiol.">
        <title>The Global Catalogue of Microorganisms (GCM) 10K type strain sequencing project: providing services to taxonomists for standard genome sequencing and annotation.</title>
        <authorList>
            <consortium name="The Broad Institute Genomics Platform"/>
            <consortium name="The Broad Institute Genome Sequencing Center for Infectious Disease"/>
            <person name="Wu L."/>
            <person name="Ma J."/>
        </authorList>
    </citation>
    <scope>NUCLEOTIDE SEQUENCE [LARGE SCALE GENOMIC DNA]</scope>
    <source>
        <strain evidence="6">JCM 3272</strain>
    </source>
</reference>
<dbReference type="InterPro" id="IPR029063">
    <property type="entry name" value="SAM-dependent_MTases_sf"/>
</dbReference>
<keyword evidence="3" id="KW-0949">S-adenosyl-L-methionine</keyword>
<dbReference type="InterPro" id="IPR013216">
    <property type="entry name" value="Methyltransf_11"/>
</dbReference>
<accession>A0ABP5SM83</accession>
<dbReference type="CDD" id="cd02440">
    <property type="entry name" value="AdoMet_MTases"/>
    <property type="match status" value="1"/>
</dbReference>
<dbReference type="EMBL" id="BAAARV010000015">
    <property type="protein sequence ID" value="GAA2334580.1"/>
    <property type="molecule type" value="Genomic_DNA"/>
</dbReference>
<dbReference type="Pfam" id="PF08241">
    <property type="entry name" value="Methyltransf_11"/>
    <property type="match status" value="1"/>
</dbReference>
<dbReference type="PANTHER" id="PTHR43464">
    <property type="entry name" value="METHYLTRANSFERASE"/>
    <property type="match status" value="1"/>
</dbReference>
<organism evidence="5 6">
    <name type="scientific">Dactylosporangium salmoneum</name>
    <dbReference type="NCBI Taxonomy" id="53361"/>
    <lineage>
        <taxon>Bacteria</taxon>
        <taxon>Bacillati</taxon>
        <taxon>Actinomycetota</taxon>
        <taxon>Actinomycetes</taxon>
        <taxon>Micromonosporales</taxon>
        <taxon>Micromonosporaceae</taxon>
        <taxon>Dactylosporangium</taxon>
    </lineage>
</organism>
<keyword evidence="6" id="KW-1185">Reference proteome</keyword>
<proteinExistence type="predicted"/>
<name>A0ABP5SM83_9ACTN</name>
<dbReference type="Gene3D" id="3.40.50.150">
    <property type="entry name" value="Vaccinia Virus protein VP39"/>
    <property type="match status" value="1"/>
</dbReference>
<keyword evidence="1" id="KW-0489">Methyltransferase</keyword>
<evidence type="ECO:0000313" key="5">
    <source>
        <dbReference type="EMBL" id="GAA2334580.1"/>
    </source>
</evidence>
<dbReference type="PANTHER" id="PTHR43464:SF19">
    <property type="entry name" value="UBIQUINONE BIOSYNTHESIS O-METHYLTRANSFERASE, MITOCHONDRIAL"/>
    <property type="match status" value="1"/>
</dbReference>
<evidence type="ECO:0000259" key="4">
    <source>
        <dbReference type="Pfam" id="PF08241"/>
    </source>
</evidence>
<dbReference type="SUPFAM" id="SSF53335">
    <property type="entry name" value="S-adenosyl-L-methionine-dependent methyltransferases"/>
    <property type="match status" value="1"/>
</dbReference>